<comment type="similarity">
    <text evidence="1">Belongs to the thioredoxin family. DsbA subfamily.</text>
</comment>
<dbReference type="Gene3D" id="3.40.30.10">
    <property type="entry name" value="Glutaredoxin"/>
    <property type="match status" value="1"/>
</dbReference>
<dbReference type="PANTHER" id="PTHR13887">
    <property type="entry name" value="GLUTATHIONE S-TRANSFERASE KAPPA"/>
    <property type="match status" value="1"/>
</dbReference>
<protein>
    <submittedName>
        <fullName evidence="3">Thioredoxin domain-containing protein</fullName>
    </submittedName>
</protein>
<dbReference type="EMBL" id="JACOOJ010000001">
    <property type="protein sequence ID" value="MBC5631192.1"/>
    <property type="molecule type" value="Genomic_DNA"/>
</dbReference>
<dbReference type="InterPro" id="IPR036249">
    <property type="entry name" value="Thioredoxin-like_sf"/>
</dbReference>
<dbReference type="RefSeq" id="WP_186927941.1">
    <property type="nucleotide sequence ID" value="NZ_JACOOJ010000001.1"/>
</dbReference>
<evidence type="ECO:0000259" key="2">
    <source>
        <dbReference type="Pfam" id="PF13462"/>
    </source>
</evidence>
<evidence type="ECO:0000313" key="4">
    <source>
        <dbReference type="Proteomes" id="UP000651475"/>
    </source>
</evidence>
<evidence type="ECO:0000313" key="3">
    <source>
        <dbReference type="EMBL" id="MBC5631192.1"/>
    </source>
</evidence>
<proteinExistence type="inferred from homology"/>
<feature type="domain" description="Thioredoxin-like fold" evidence="2">
    <location>
        <begin position="7"/>
        <end position="167"/>
    </location>
</feature>
<accession>A0ABR7DIK0</accession>
<gene>
    <name evidence="3" type="ORF">H8S65_00155</name>
</gene>
<comment type="caution">
    <text evidence="3">The sequence shown here is derived from an EMBL/GenBank/DDBJ whole genome shotgun (WGS) entry which is preliminary data.</text>
</comment>
<keyword evidence="4" id="KW-1185">Reference proteome</keyword>
<dbReference type="InterPro" id="IPR012336">
    <property type="entry name" value="Thioredoxin-like_fold"/>
</dbReference>
<organism evidence="3 4">
    <name type="scientific">Parabacteroides hominis</name>
    <dbReference type="NCBI Taxonomy" id="2763057"/>
    <lineage>
        <taxon>Bacteria</taxon>
        <taxon>Pseudomonadati</taxon>
        <taxon>Bacteroidota</taxon>
        <taxon>Bacteroidia</taxon>
        <taxon>Bacteroidales</taxon>
        <taxon>Tannerellaceae</taxon>
        <taxon>Parabacteroides</taxon>
    </lineage>
</organism>
<reference evidence="3 4" key="1">
    <citation type="submission" date="2020-08" db="EMBL/GenBank/DDBJ databases">
        <title>Genome public.</title>
        <authorList>
            <person name="Liu C."/>
            <person name="Sun Q."/>
        </authorList>
    </citation>
    <scope>NUCLEOTIDE SEQUENCE [LARGE SCALE GENOMIC DNA]</scope>
    <source>
        <strain evidence="3 4">NSJ-79</strain>
    </source>
</reference>
<dbReference type="PANTHER" id="PTHR13887:SF55">
    <property type="entry name" value="SLR0313 PROTEIN"/>
    <property type="match status" value="1"/>
</dbReference>
<name>A0ABR7DIK0_9BACT</name>
<dbReference type="Proteomes" id="UP000651475">
    <property type="component" value="Unassembled WGS sequence"/>
</dbReference>
<dbReference type="Pfam" id="PF13462">
    <property type="entry name" value="Thioredoxin_4"/>
    <property type="match status" value="1"/>
</dbReference>
<evidence type="ECO:0000256" key="1">
    <source>
        <dbReference type="ARBA" id="ARBA00005791"/>
    </source>
</evidence>
<sequence length="171" mass="19963">MNLHVTNKDHILGSADAPIEIVEYADFQCSYCGKAFYIMKDILKEQGDKIRFIFRNYPLDELHQYAVHAAVAAETASAQDKFWEMHDILFENQKELDDAHLIEYARLIDMDVKKFKEDFGQERFVRKVQEDYDSGNKAGVEGTPTFFINGKIYEGNWMTNEFPEYLKSLLK</sequence>
<dbReference type="SUPFAM" id="SSF52833">
    <property type="entry name" value="Thioredoxin-like"/>
    <property type="match status" value="1"/>
</dbReference>